<dbReference type="PANTHER" id="PTHR45784">
    <property type="entry name" value="C-TYPE LECTIN DOMAIN FAMILY 20 MEMBER A-RELATED"/>
    <property type="match status" value="1"/>
</dbReference>
<feature type="signal peptide" evidence="1">
    <location>
        <begin position="1"/>
        <end position="15"/>
    </location>
</feature>
<evidence type="ECO:0000313" key="3">
    <source>
        <dbReference type="Ensembl" id="ENSORLP00020014568.1"/>
    </source>
</evidence>
<dbReference type="Ensembl" id="ENSORLT00020022345.1">
    <property type="protein sequence ID" value="ENSORLP00020014568.1"/>
    <property type="gene ID" value="ENSORLG00020015576.1"/>
</dbReference>
<dbReference type="PANTHER" id="PTHR45784:SF3">
    <property type="entry name" value="C-TYPE LECTIN DOMAIN FAMILY 4 MEMBER K-LIKE-RELATED"/>
    <property type="match status" value="1"/>
</dbReference>
<name>A0A3P9L1L8_ORYLA</name>
<evidence type="ECO:0000313" key="4">
    <source>
        <dbReference type="Proteomes" id="UP000265180"/>
    </source>
</evidence>
<reference key="1">
    <citation type="journal article" date="2007" name="Nature">
        <title>The medaka draft genome and insights into vertebrate genome evolution.</title>
        <authorList>
            <person name="Kasahara M."/>
            <person name="Naruse K."/>
            <person name="Sasaki S."/>
            <person name="Nakatani Y."/>
            <person name="Qu W."/>
            <person name="Ahsan B."/>
            <person name="Yamada T."/>
            <person name="Nagayasu Y."/>
            <person name="Doi K."/>
            <person name="Kasai Y."/>
            <person name="Jindo T."/>
            <person name="Kobayashi D."/>
            <person name="Shimada A."/>
            <person name="Toyoda A."/>
            <person name="Kuroki Y."/>
            <person name="Fujiyama A."/>
            <person name="Sasaki T."/>
            <person name="Shimizu A."/>
            <person name="Asakawa S."/>
            <person name="Shimizu N."/>
            <person name="Hashimoto S."/>
            <person name="Yang J."/>
            <person name="Lee Y."/>
            <person name="Matsushima K."/>
            <person name="Sugano S."/>
            <person name="Sakaizumi M."/>
            <person name="Narita T."/>
            <person name="Ohishi K."/>
            <person name="Haga S."/>
            <person name="Ohta F."/>
            <person name="Nomoto H."/>
            <person name="Nogata K."/>
            <person name="Morishita T."/>
            <person name="Endo T."/>
            <person name="Shin-I T."/>
            <person name="Takeda H."/>
            <person name="Morishita S."/>
            <person name="Kohara Y."/>
        </authorList>
    </citation>
    <scope>NUCLEOTIDE SEQUENCE [LARGE SCALE GENOMIC DNA]</scope>
    <source>
        <strain>Hd-rR</strain>
    </source>
</reference>
<dbReference type="Pfam" id="PF00059">
    <property type="entry name" value="Lectin_C"/>
    <property type="match status" value="1"/>
</dbReference>
<dbReference type="InterPro" id="IPR001304">
    <property type="entry name" value="C-type_lectin-like"/>
</dbReference>
<accession>A0A3P9L1L8</accession>
<organism evidence="3 4">
    <name type="scientific">Oryzias latipes</name>
    <name type="common">Japanese rice fish</name>
    <name type="synonym">Japanese killifish</name>
    <dbReference type="NCBI Taxonomy" id="8090"/>
    <lineage>
        <taxon>Eukaryota</taxon>
        <taxon>Metazoa</taxon>
        <taxon>Chordata</taxon>
        <taxon>Craniata</taxon>
        <taxon>Vertebrata</taxon>
        <taxon>Euteleostomi</taxon>
        <taxon>Actinopterygii</taxon>
        <taxon>Neopterygii</taxon>
        <taxon>Teleostei</taxon>
        <taxon>Neoteleostei</taxon>
        <taxon>Acanthomorphata</taxon>
        <taxon>Ovalentaria</taxon>
        <taxon>Atherinomorphae</taxon>
        <taxon>Beloniformes</taxon>
        <taxon>Adrianichthyidae</taxon>
        <taxon>Oryziinae</taxon>
        <taxon>Oryzias</taxon>
    </lineage>
</organism>
<dbReference type="SMART" id="SM00034">
    <property type="entry name" value="CLECT"/>
    <property type="match status" value="1"/>
</dbReference>
<reference evidence="3 4" key="2">
    <citation type="submission" date="2017-04" db="EMBL/GenBank/DDBJ databases">
        <title>CpG methylation of centromeres and impact of large insertions on vertebrate speciation.</title>
        <authorList>
            <person name="Ichikawa K."/>
            <person name="Yoshimura J."/>
            <person name="Morishita S."/>
        </authorList>
    </citation>
    <scope>NUCLEOTIDE SEQUENCE</scope>
    <source>
        <strain evidence="3 4">HNI</strain>
    </source>
</reference>
<dbReference type="SUPFAM" id="SSF56436">
    <property type="entry name" value="C-type lectin-like"/>
    <property type="match status" value="1"/>
</dbReference>
<evidence type="ECO:0000259" key="2">
    <source>
        <dbReference type="PROSITE" id="PS50041"/>
    </source>
</evidence>
<protein>
    <recommendedName>
        <fullName evidence="2">C-type lectin domain-containing protein</fullName>
    </recommendedName>
</protein>
<dbReference type="Gene3D" id="3.10.100.10">
    <property type="entry name" value="Mannose-Binding Protein A, subunit A"/>
    <property type="match status" value="1"/>
</dbReference>
<sequence length="161" mass="19390">YFYFIAFMNFYLVRFLNLWLKISSNCKINCKYHIVNQPLNWTEAQTYCREKYTDLATIENSEEMDQLINTISSFGYSNNFWIGLYNEIDYRWSDGFIGSFTDSFHYRSHQISSLNFYIQPGIISARCGFQNGLNRIYWYFYPCETKYPFICHKSEFSITSF</sequence>
<dbReference type="Proteomes" id="UP000265180">
    <property type="component" value="Chromosome 18"/>
</dbReference>
<keyword evidence="1" id="KW-0732">Signal</keyword>
<evidence type="ECO:0000256" key="1">
    <source>
        <dbReference type="SAM" id="SignalP"/>
    </source>
</evidence>
<reference evidence="3" key="4">
    <citation type="submission" date="2025-09" db="UniProtKB">
        <authorList>
            <consortium name="Ensembl"/>
        </authorList>
    </citation>
    <scope>IDENTIFICATION</scope>
    <source>
        <strain evidence="3">HNI</strain>
    </source>
</reference>
<dbReference type="InterPro" id="IPR016186">
    <property type="entry name" value="C-type_lectin-like/link_sf"/>
</dbReference>
<feature type="domain" description="C-type lectin" evidence="2">
    <location>
        <begin position="32"/>
        <end position="152"/>
    </location>
</feature>
<proteinExistence type="predicted"/>
<dbReference type="InterPro" id="IPR016187">
    <property type="entry name" value="CTDL_fold"/>
</dbReference>
<dbReference type="AlphaFoldDB" id="A0A3P9L1L8"/>
<reference evidence="3" key="3">
    <citation type="submission" date="2025-08" db="UniProtKB">
        <authorList>
            <consortium name="Ensembl"/>
        </authorList>
    </citation>
    <scope>IDENTIFICATION</scope>
    <source>
        <strain evidence="3">HNI</strain>
    </source>
</reference>
<dbReference type="PROSITE" id="PS50041">
    <property type="entry name" value="C_TYPE_LECTIN_2"/>
    <property type="match status" value="1"/>
</dbReference>
<feature type="chain" id="PRO_5018132513" description="C-type lectin domain-containing protein" evidence="1">
    <location>
        <begin position="16"/>
        <end position="161"/>
    </location>
</feature>